<dbReference type="InterPro" id="IPR059242">
    <property type="entry name" value="mS23_dom"/>
</dbReference>
<keyword evidence="3" id="KW-0689">Ribosomal protein</keyword>
<reference evidence="8 9" key="1">
    <citation type="journal article" date="2017" name="G3 (Bethesda)">
        <title>The Physical Genome Mapping of Anopheles albimanus Corrected Scaffold Misassemblies and Identified Interarm Rearrangements in Genus Anopheles.</title>
        <authorList>
            <person name="Artemov G.N."/>
            <person name="Peery A.N."/>
            <person name="Jiang X."/>
            <person name="Tu Z."/>
            <person name="Stegniy V.N."/>
            <person name="Sharakhova M.V."/>
            <person name="Sharakhov I.V."/>
        </authorList>
    </citation>
    <scope>NUCLEOTIDE SEQUENCE [LARGE SCALE GENOMIC DNA]</scope>
    <source>
        <strain evidence="8 9">ALBI9_A</strain>
    </source>
</reference>
<dbReference type="PANTHER" id="PTHR15925:SF2">
    <property type="entry name" value="SMALL RIBOSOMAL SUBUNIT PROTEIN MS23"/>
    <property type="match status" value="1"/>
</dbReference>
<proteinExistence type="inferred from homology"/>
<dbReference type="GO" id="GO:0006412">
    <property type="term" value="P:translation"/>
    <property type="evidence" value="ECO:0007669"/>
    <property type="project" value="InterPro"/>
</dbReference>
<dbReference type="InterPro" id="IPR019520">
    <property type="entry name" value="Ribosomal_mS23_met"/>
</dbReference>
<name>A0A182F982_ANOAL</name>
<dbReference type="VEuPathDB" id="VectorBase:AALB20_031346"/>
<evidence type="ECO:0000313" key="9">
    <source>
        <dbReference type="Proteomes" id="UP000069272"/>
    </source>
</evidence>
<evidence type="ECO:0000313" key="8">
    <source>
        <dbReference type="EnsemblMetazoa" id="AALB003056-PA"/>
    </source>
</evidence>
<keyword evidence="9" id="KW-1185">Reference proteome</keyword>
<dbReference type="STRING" id="7167.A0A182F982"/>
<keyword evidence="4" id="KW-0496">Mitochondrion</keyword>
<protein>
    <recommendedName>
        <fullName evidence="6">Small ribosomal subunit protein mS23</fullName>
    </recommendedName>
</protein>
<evidence type="ECO:0000256" key="1">
    <source>
        <dbReference type="ARBA" id="ARBA00004173"/>
    </source>
</evidence>
<dbReference type="EnsemblMetazoa" id="AALB003056-RA">
    <property type="protein sequence ID" value="AALB003056-PA"/>
    <property type="gene ID" value="AALB003056"/>
</dbReference>
<dbReference type="VEuPathDB" id="VectorBase:AALB003056"/>
<dbReference type="CDD" id="cd23701">
    <property type="entry name" value="At1g26750"/>
    <property type="match status" value="1"/>
</dbReference>
<evidence type="ECO:0000256" key="2">
    <source>
        <dbReference type="ARBA" id="ARBA00009864"/>
    </source>
</evidence>
<dbReference type="Proteomes" id="UP000069272">
    <property type="component" value="Chromosome 2R"/>
</dbReference>
<dbReference type="GO" id="GO:0005840">
    <property type="term" value="C:ribosome"/>
    <property type="evidence" value="ECO:0007669"/>
    <property type="project" value="InterPro"/>
</dbReference>
<evidence type="ECO:0000256" key="3">
    <source>
        <dbReference type="ARBA" id="ARBA00022980"/>
    </source>
</evidence>
<organism evidence="8 9">
    <name type="scientific">Anopheles albimanus</name>
    <name type="common">New world malaria mosquito</name>
    <dbReference type="NCBI Taxonomy" id="7167"/>
    <lineage>
        <taxon>Eukaryota</taxon>
        <taxon>Metazoa</taxon>
        <taxon>Ecdysozoa</taxon>
        <taxon>Arthropoda</taxon>
        <taxon>Hexapoda</taxon>
        <taxon>Insecta</taxon>
        <taxon>Pterygota</taxon>
        <taxon>Neoptera</taxon>
        <taxon>Endopterygota</taxon>
        <taxon>Diptera</taxon>
        <taxon>Nematocera</taxon>
        <taxon>Culicoidea</taxon>
        <taxon>Culicidae</taxon>
        <taxon>Anophelinae</taxon>
        <taxon>Anopheles</taxon>
    </lineage>
</organism>
<dbReference type="GO" id="GO:0003735">
    <property type="term" value="F:structural constituent of ribosome"/>
    <property type="evidence" value="ECO:0007669"/>
    <property type="project" value="InterPro"/>
</dbReference>
<evidence type="ECO:0000259" key="7">
    <source>
        <dbReference type="Pfam" id="PF10484"/>
    </source>
</evidence>
<dbReference type="AlphaFoldDB" id="A0A182F982"/>
<dbReference type="GO" id="GO:0005739">
    <property type="term" value="C:mitochondrion"/>
    <property type="evidence" value="ECO:0007669"/>
    <property type="project" value="InterPro"/>
</dbReference>
<evidence type="ECO:0000256" key="4">
    <source>
        <dbReference type="ARBA" id="ARBA00023128"/>
    </source>
</evidence>
<keyword evidence="5" id="KW-0687">Ribonucleoprotein</keyword>
<dbReference type="InterPro" id="IPR023611">
    <property type="entry name" value="mS23_dom_met"/>
</dbReference>
<reference evidence="8" key="2">
    <citation type="submission" date="2022-08" db="UniProtKB">
        <authorList>
            <consortium name="EnsemblMetazoa"/>
        </authorList>
    </citation>
    <scope>IDENTIFICATION</scope>
    <source>
        <strain evidence="8">STECLA/ALBI9_A</strain>
    </source>
</reference>
<comment type="subcellular location">
    <subcellularLocation>
        <location evidence="1">Mitochondrion</location>
    </subcellularLocation>
</comment>
<dbReference type="Pfam" id="PF10484">
    <property type="entry name" value="MRP-S23"/>
    <property type="match status" value="1"/>
</dbReference>
<evidence type="ECO:0000256" key="5">
    <source>
        <dbReference type="ARBA" id="ARBA00023274"/>
    </source>
</evidence>
<comment type="similarity">
    <text evidence="2">Belongs to the mitochondrion-specific ribosomal protein mS23 family.</text>
</comment>
<evidence type="ECO:0000256" key="6">
    <source>
        <dbReference type="ARBA" id="ARBA00035137"/>
    </source>
</evidence>
<sequence>MANSRLEKIGTIITRTQGLLKSGAMKFDERPLWYDVVKAFPPHEEPRYDRPAPRVDVRPIFYQEDTIRAKFHKTSKATYAVNLADFSNRTASQQFIDIHRDLSTQGALDDEKVFEAALDLLEEKMRQQREKRAATTEVAEESVKIPVVKEDVGKTVKLQDIFSE</sequence>
<feature type="domain" description="Small ribosomal subunit protein mS23 conserved" evidence="7">
    <location>
        <begin position="2"/>
        <end position="124"/>
    </location>
</feature>
<dbReference type="PANTHER" id="PTHR15925">
    <property type="entry name" value="MITOCHONDRIAL RIBOSOMAL PROTEIN S23"/>
    <property type="match status" value="1"/>
</dbReference>
<accession>A0A182F982</accession>